<gene>
    <name evidence="2" type="ORF">Malapachy_1451</name>
</gene>
<protein>
    <submittedName>
        <fullName evidence="2">Uncharacterized protein</fullName>
    </submittedName>
</protein>
<evidence type="ECO:0000313" key="2">
    <source>
        <dbReference type="EMBL" id="KOS13252.1"/>
    </source>
</evidence>
<feature type="region of interest" description="Disordered" evidence="1">
    <location>
        <begin position="1"/>
        <end position="60"/>
    </location>
</feature>
<keyword evidence="3" id="KW-1185">Reference proteome</keyword>
<reference evidence="2 3" key="1">
    <citation type="submission" date="2015-07" db="EMBL/GenBank/DDBJ databases">
        <title>Draft Genome Sequence of Malassezia furfur CBS1878 and Malassezia pachydermatis CBS1879.</title>
        <authorList>
            <person name="Triana S."/>
            <person name="Ohm R."/>
            <person name="Gonzalez A."/>
            <person name="DeCock H."/>
            <person name="Restrepo S."/>
            <person name="Celis A."/>
        </authorList>
    </citation>
    <scope>NUCLEOTIDE SEQUENCE [LARGE SCALE GENOMIC DNA]</scope>
    <source>
        <strain evidence="2 3">CBS 1879</strain>
    </source>
</reference>
<name>A0A0M9VNE8_9BASI</name>
<proteinExistence type="predicted"/>
<dbReference type="EMBL" id="LGAV01000007">
    <property type="protein sequence ID" value="KOS13252.1"/>
    <property type="molecule type" value="Genomic_DNA"/>
</dbReference>
<comment type="caution">
    <text evidence="2">The sequence shown here is derived from an EMBL/GenBank/DDBJ whole genome shotgun (WGS) entry which is preliminary data.</text>
</comment>
<sequence>MNASAKAALNRTATPTPPPNLLRKNRNTKADLRALLQQKKQADEDKPKKTGGLADFLSQL</sequence>
<dbReference type="GeneID" id="28727830"/>
<dbReference type="AlphaFoldDB" id="A0A0M9VNE8"/>
<dbReference type="VEuPathDB" id="FungiDB:Malapachy_1451"/>
<organism evidence="2 3">
    <name type="scientific">Malassezia pachydermatis</name>
    <dbReference type="NCBI Taxonomy" id="77020"/>
    <lineage>
        <taxon>Eukaryota</taxon>
        <taxon>Fungi</taxon>
        <taxon>Dikarya</taxon>
        <taxon>Basidiomycota</taxon>
        <taxon>Ustilaginomycotina</taxon>
        <taxon>Malasseziomycetes</taxon>
        <taxon>Malasseziales</taxon>
        <taxon>Malasseziaceae</taxon>
        <taxon>Malassezia</taxon>
    </lineage>
</organism>
<evidence type="ECO:0000256" key="1">
    <source>
        <dbReference type="SAM" id="MobiDB-lite"/>
    </source>
</evidence>
<dbReference type="Proteomes" id="UP000037751">
    <property type="component" value="Unassembled WGS sequence"/>
</dbReference>
<dbReference type="RefSeq" id="XP_017990884.1">
    <property type="nucleotide sequence ID" value="XM_018135955.1"/>
</dbReference>
<evidence type="ECO:0000313" key="3">
    <source>
        <dbReference type="Proteomes" id="UP000037751"/>
    </source>
</evidence>
<accession>A0A0M9VNE8</accession>